<evidence type="ECO:0000256" key="5">
    <source>
        <dbReference type="PROSITE-ProRule" id="PRU00723"/>
    </source>
</evidence>
<reference evidence="8 9" key="1">
    <citation type="submission" date="2014-04" db="EMBL/GenBank/DDBJ databases">
        <title>A new species of microsporidia sheds light on the evolution of extreme parasitism.</title>
        <authorList>
            <person name="Haag K.L."/>
            <person name="James T.Y."/>
            <person name="Larsson R."/>
            <person name="Schaer T.M."/>
            <person name="Refardt D."/>
            <person name="Pombert J.-F."/>
            <person name="Ebert D."/>
        </authorList>
    </citation>
    <scope>NUCLEOTIDE SEQUENCE [LARGE SCALE GENOMIC DNA]</scope>
    <source>
        <strain evidence="8 9">UGP3</strain>
        <tissue evidence="8">Spores</tissue>
    </source>
</reference>
<dbReference type="HOGENOM" id="CLU_532183_0_0_1"/>
<accession>A0A098VVV7</accession>
<dbReference type="RefSeq" id="XP_013239514.1">
    <property type="nucleotide sequence ID" value="XM_013384060.1"/>
</dbReference>
<dbReference type="InterPro" id="IPR000571">
    <property type="entry name" value="Znf_CCCH"/>
</dbReference>
<proteinExistence type="predicted"/>
<keyword evidence="2" id="KW-0677">Repeat</keyword>
<dbReference type="SUPFAM" id="SSF90229">
    <property type="entry name" value="CCCH zinc finger"/>
    <property type="match status" value="2"/>
</dbReference>
<sequence length="512" mass="56445">MLSMSSPSGFDSDSIHSILTTTPSKESPRLSSDMGLLNQDEFPFKSEPAYMMDEFHGEGHQTGIKNHYQNDHNLSSFVFSPKERSSSTQSMFILGNFAPSYSSADMYPMYQSTHAPRRHSTIDSINGGSGDPEYGSSFGLSLPSSPSSAVDVDFENKFAQMNHFENSSIYHNSFSSKGSHFSDMGSPNQDMFQSFHSIKPNGQVPFYSESNSLLSLPKKISLYKTELCRTFEETGFCRYGVKCQFAHDKSELRIIPRHPRYKTEICRTFWELGNCPYGKRCCFIHLEAGTLMNGKPPGQAKIESDNQFNGPVHHGFQKDLLVKSNVDSASGPHFFESLEHLVNPTTNHNLSLLSNSAVSSASSSPPSISSAGDATFAVPVGFGFDWMRTRRSQSLSFPSSSSSSREFKGFPSHPTTPYSASSANCSLESSKTFDIYAYDRSVSVVESNDYLCEHCSKQESGDFKAKFASNSLSCKISVFDADKSGHSCNINGEEESTESIIADSLLASLPDY</sequence>
<dbReference type="VEuPathDB" id="MicrosporidiaDB:DI09_111p120"/>
<feature type="domain" description="C3H1-type" evidence="7">
    <location>
        <begin position="260"/>
        <end position="288"/>
    </location>
</feature>
<feature type="region of interest" description="Disordered" evidence="6">
    <location>
        <begin position="1"/>
        <end position="36"/>
    </location>
</feature>
<evidence type="ECO:0000256" key="2">
    <source>
        <dbReference type="ARBA" id="ARBA00022737"/>
    </source>
</evidence>
<keyword evidence="4 5" id="KW-0862">Zinc</keyword>
<keyword evidence="1 5" id="KW-0479">Metal-binding</keyword>
<gene>
    <name evidence="8" type="ORF">DI09_111p120</name>
</gene>
<dbReference type="InterPro" id="IPR036855">
    <property type="entry name" value="Znf_CCCH_sf"/>
</dbReference>
<dbReference type="GO" id="GO:0008270">
    <property type="term" value="F:zinc ion binding"/>
    <property type="evidence" value="ECO:0007669"/>
    <property type="project" value="UniProtKB-KW"/>
</dbReference>
<dbReference type="FunFam" id="4.10.1000.10:FF:000001">
    <property type="entry name" value="zinc finger CCCH domain-containing protein 15-like"/>
    <property type="match status" value="1"/>
</dbReference>
<dbReference type="PROSITE" id="PS50103">
    <property type="entry name" value="ZF_C3H1"/>
    <property type="match status" value="2"/>
</dbReference>
<dbReference type="AlphaFoldDB" id="A0A098VVV7"/>
<protein>
    <submittedName>
        <fullName evidence="8">Tristetraproline</fullName>
    </submittedName>
</protein>
<dbReference type="InterPro" id="IPR045877">
    <property type="entry name" value="ZFP36-like"/>
</dbReference>
<feature type="zinc finger region" description="C3H1-type" evidence="5">
    <location>
        <begin position="222"/>
        <end position="250"/>
    </location>
</feature>
<evidence type="ECO:0000259" key="7">
    <source>
        <dbReference type="PROSITE" id="PS50103"/>
    </source>
</evidence>
<feature type="compositionally biased region" description="Low complexity" evidence="6">
    <location>
        <begin position="1"/>
        <end position="17"/>
    </location>
</feature>
<name>A0A098VVV7_9MICR</name>
<dbReference type="GO" id="GO:0003729">
    <property type="term" value="F:mRNA binding"/>
    <property type="evidence" value="ECO:0007669"/>
    <property type="project" value="InterPro"/>
</dbReference>
<evidence type="ECO:0000256" key="6">
    <source>
        <dbReference type="SAM" id="MobiDB-lite"/>
    </source>
</evidence>
<feature type="zinc finger region" description="C3H1-type" evidence="5">
    <location>
        <begin position="260"/>
        <end position="288"/>
    </location>
</feature>
<evidence type="ECO:0000256" key="1">
    <source>
        <dbReference type="ARBA" id="ARBA00022723"/>
    </source>
</evidence>
<keyword evidence="3 5" id="KW-0863">Zinc-finger</keyword>
<evidence type="ECO:0000256" key="4">
    <source>
        <dbReference type="ARBA" id="ARBA00022833"/>
    </source>
</evidence>
<evidence type="ECO:0000256" key="3">
    <source>
        <dbReference type="ARBA" id="ARBA00022771"/>
    </source>
</evidence>
<dbReference type="SMART" id="SM00356">
    <property type="entry name" value="ZnF_C3H1"/>
    <property type="match status" value="2"/>
</dbReference>
<organism evidence="8 9">
    <name type="scientific">Mitosporidium daphniae</name>
    <dbReference type="NCBI Taxonomy" id="1485682"/>
    <lineage>
        <taxon>Eukaryota</taxon>
        <taxon>Fungi</taxon>
        <taxon>Fungi incertae sedis</taxon>
        <taxon>Microsporidia</taxon>
        <taxon>Mitosporidium</taxon>
    </lineage>
</organism>
<evidence type="ECO:0000313" key="9">
    <source>
        <dbReference type="Proteomes" id="UP000029725"/>
    </source>
</evidence>
<dbReference type="Gene3D" id="4.10.1000.10">
    <property type="entry name" value="Zinc finger, CCCH-type"/>
    <property type="match status" value="2"/>
</dbReference>
<dbReference type="FunFam" id="4.10.1000.10:FF:000002">
    <property type="entry name" value="Zinc finger protein 36, C3H1 type-like 1"/>
    <property type="match status" value="1"/>
</dbReference>
<dbReference type="EMBL" id="JMKJ01000013">
    <property type="protein sequence ID" value="KGG53087.1"/>
    <property type="molecule type" value="Genomic_DNA"/>
</dbReference>
<evidence type="ECO:0000313" key="8">
    <source>
        <dbReference type="EMBL" id="KGG53087.1"/>
    </source>
</evidence>
<dbReference type="Proteomes" id="UP000029725">
    <property type="component" value="Unassembled WGS sequence"/>
</dbReference>
<feature type="domain" description="C3H1-type" evidence="7">
    <location>
        <begin position="222"/>
        <end position="250"/>
    </location>
</feature>
<dbReference type="OrthoDB" id="410307at2759"/>
<dbReference type="GeneID" id="25258027"/>
<dbReference type="PANTHER" id="PTHR12547:SF18">
    <property type="entry name" value="PROTEIN TIS11"/>
    <property type="match status" value="1"/>
</dbReference>
<keyword evidence="9" id="KW-1185">Reference proteome</keyword>
<dbReference type="Pfam" id="PF00642">
    <property type="entry name" value="zf-CCCH"/>
    <property type="match status" value="2"/>
</dbReference>
<comment type="caution">
    <text evidence="8">The sequence shown here is derived from an EMBL/GenBank/DDBJ whole genome shotgun (WGS) entry which is preliminary data.</text>
</comment>
<dbReference type="PANTHER" id="PTHR12547">
    <property type="entry name" value="CCCH ZINC FINGER/TIS11-RELATED"/>
    <property type="match status" value="1"/>
</dbReference>